<organism evidence="1 2">
    <name type="scientific">Phytophthora infestans</name>
    <name type="common">Potato late blight agent</name>
    <name type="synonym">Botrytis infestans</name>
    <dbReference type="NCBI Taxonomy" id="4787"/>
    <lineage>
        <taxon>Eukaryota</taxon>
        <taxon>Sar</taxon>
        <taxon>Stramenopiles</taxon>
        <taxon>Oomycota</taxon>
        <taxon>Peronosporomycetes</taxon>
        <taxon>Peronosporales</taxon>
        <taxon>Peronosporaceae</taxon>
        <taxon>Phytophthora</taxon>
    </lineage>
</organism>
<comment type="caution">
    <text evidence="1">The sequence shown here is derived from an EMBL/GenBank/DDBJ whole genome shotgun (WGS) entry which is preliminary data.</text>
</comment>
<accession>A0A8S9V3A8</accession>
<evidence type="ECO:0000313" key="2">
    <source>
        <dbReference type="Proteomes" id="UP000704712"/>
    </source>
</evidence>
<proteinExistence type="predicted"/>
<dbReference type="EMBL" id="JAACNO010000518">
    <property type="protein sequence ID" value="KAF4147043.1"/>
    <property type="molecule type" value="Genomic_DNA"/>
</dbReference>
<gene>
    <name evidence="1" type="ORF">GN958_ATG03763</name>
</gene>
<reference evidence="1" key="1">
    <citation type="submission" date="2020-03" db="EMBL/GenBank/DDBJ databases">
        <title>Hybrid Assembly of Korean Phytophthora infestans isolates.</title>
        <authorList>
            <person name="Prokchorchik M."/>
            <person name="Lee Y."/>
            <person name="Seo J."/>
            <person name="Cho J.-H."/>
            <person name="Park Y.-E."/>
            <person name="Jang D.-C."/>
            <person name="Im J.-S."/>
            <person name="Choi J.-G."/>
            <person name="Park H.-J."/>
            <person name="Lee G.-B."/>
            <person name="Lee Y.-G."/>
            <person name="Hong S.-Y."/>
            <person name="Cho K."/>
            <person name="Sohn K.H."/>
        </authorList>
    </citation>
    <scope>NUCLEOTIDE SEQUENCE</scope>
    <source>
        <strain evidence="1">KR_2_A2</strain>
    </source>
</reference>
<dbReference type="Proteomes" id="UP000704712">
    <property type="component" value="Unassembled WGS sequence"/>
</dbReference>
<sequence length="168" mass="19093">MLNMTGLMKPHVWMHALEVATFFRNRSCQKATPYRLMMNKKLDLHHNNCRIGFVVGYLVDQPGYEVYFPAERVVDHVLHASINKEILYTDRYEEGYHKIVINWLSSVVEDSSGGEASSSIYRSAIDEAGLAVEAADDPSVDLSKLPNYEELHMFPPAEHTHTIPQSSL</sequence>
<protein>
    <submittedName>
        <fullName evidence="1">Uncharacterized protein</fullName>
    </submittedName>
</protein>
<dbReference type="AlphaFoldDB" id="A0A8S9V3A8"/>
<evidence type="ECO:0000313" key="1">
    <source>
        <dbReference type="EMBL" id="KAF4147043.1"/>
    </source>
</evidence>
<name>A0A8S9V3A8_PHYIN</name>